<evidence type="ECO:0000313" key="2">
    <source>
        <dbReference type="EMBL" id="MBI1492137.1"/>
    </source>
</evidence>
<keyword evidence="1" id="KW-0812">Transmembrane</keyword>
<reference evidence="2" key="1">
    <citation type="submission" date="2020-10" db="EMBL/GenBank/DDBJ databases">
        <title>Paenihalocynthiibacter styelae gen. nov., sp. nov., isolated from stalked sea squirt Styela clava.</title>
        <authorList>
            <person name="Kim Y.-O."/>
            <person name="Yoon J.-H."/>
        </authorList>
    </citation>
    <scope>NUCLEOTIDE SEQUENCE</scope>
    <source>
        <strain evidence="2">MYP1-1</strain>
    </source>
</reference>
<accession>A0A8J7LP02</accession>
<organism evidence="2 3">
    <name type="scientific">Halocynthiibacter styelae</name>
    <dbReference type="NCBI Taxonomy" id="2761955"/>
    <lineage>
        <taxon>Bacteria</taxon>
        <taxon>Pseudomonadati</taxon>
        <taxon>Pseudomonadota</taxon>
        <taxon>Alphaproteobacteria</taxon>
        <taxon>Rhodobacterales</taxon>
        <taxon>Paracoccaceae</taxon>
        <taxon>Halocynthiibacter</taxon>
    </lineage>
</organism>
<dbReference type="AlphaFoldDB" id="A0A8J7LP02"/>
<feature type="transmembrane region" description="Helical" evidence="1">
    <location>
        <begin position="53"/>
        <end position="72"/>
    </location>
</feature>
<keyword evidence="3" id="KW-1185">Reference proteome</keyword>
<dbReference type="RefSeq" id="WP_228847098.1">
    <property type="nucleotide sequence ID" value="NZ_JADCKQ010000001.1"/>
</dbReference>
<name>A0A8J7LP02_9RHOB</name>
<keyword evidence="1" id="KW-1133">Transmembrane helix</keyword>
<evidence type="ECO:0000313" key="3">
    <source>
        <dbReference type="Proteomes" id="UP000640583"/>
    </source>
</evidence>
<proteinExistence type="predicted"/>
<feature type="transmembrane region" description="Helical" evidence="1">
    <location>
        <begin position="107"/>
        <end position="133"/>
    </location>
</feature>
<protein>
    <submittedName>
        <fullName evidence="2">Uncharacterized protein</fullName>
    </submittedName>
</protein>
<dbReference type="Proteomes" id="UP000640583">
    <property type="component" value="Unassembled WGS sequence"/>
</dbReference>
<gene>
    <name evidence="2" type="ORF">H1D41_00650</name>
</gene>
<feature type="transmembrane region" description="Helical" evidence="1">
    <location>
        <begin position="79"/>
        <end position="101"/>
    </location>
</feature>
<comment type="caution">
    <text evidence="2">The sequence shown here is derived from an EMBL/GenBank/DDBJ whole genome shotgun (WGS) entry which is preliminary data.</text>
</comment>
<evidence type="ECO:0000256" key="1">
    <source>
        <dbReference type="SAM" id="Phobius"/>
    </source>
</evidence>
<sequence length="137" mass="14895">MAFNIFCTVFVVSCADGLSRRVLGEHFSLGFAAQSAEGAFYCRDLLSSGSDDGAMVFIFKIMAVPFTLRFLLFGERPYVIEVGVFALSVALVIGAMFLASLDCAQVFYTAFVLPDVLLAVALVSLAGAVWSIYRHWV</sequence>
<dbReference type="EMBL" id="JADCKQ010000001">
    <property type="protein sequence ID" value="MBI1492137.1"/>
    <property type="molecule type" value="Genomic_DNA"/>
</dbReference>
<keyword evidence="1" id="KW-0472">Membrane</keyword>